<dbReference type="InterPro" id="IPR043502">
    <property type="entry name" value="DNA/RNA_pol_sf"/>
</dbReference>
<organism evidence="3 4">
    <name type="scientific">Vitis vinifera</name>
    <name type="common">Grape</name>
    <dbReference type="NCBI Taxonomy" id="29760"/>
    <lineage>
        <taxon>Eukaryota</taxon>
        <taxon>Viridiplantae</taxon>
        <taxon>Streptophyta</taxon>
        <taxon>Embryophyta</taxon>
        <taxon>Tracheophyta</taxon>
        <taxon>Spermatophyta</taxon>
        <taxon>Magnoliopsida</taxon>
        <taxon>eudicotyledons</taxon>
        <taxon>Gunneridae</taxon>
        <taxon>Pentapetalae</taxon>
        <taxon>rosids</taxon>
        <taxon>Vitales</taxon>
        <taxon>Vitaceae</taxon>
        <taxon>Viteae</taxon>
        <taxon>Vitis</taxon>
    </lineage>
</organism>
<reference evidence="3 4" key="1">
    <citation type="journal article" date="2018" name="PLoS Genet.">
        <title>Population sequencing reveals clonal diversity and ancestral inbreeding in the grapevine cultivar Chardonnay.</title>
        <authorList>
            <person name="Roach M.J."/>
            <person name="Johnson D.L."/>
            <person name="Bohlmann J."/>
            <person name="van Vuuren H.J."/>
            <person name="Jones S.J."/>
            <person name="Pretorius I.S."/>
            <person name="Schmidt S.A."/>
            <person name="Borneman A.R."/>
        </authorList>
    </citation>
    <scope>NUCLEOTIDE SEQUENCE [LARGE SCALE GENOMIC DNA]</scope>
    <source>
        <strain evidence="4">cv. Chardonnay</strain>
        <tissue evidence="3">Leaf</tissue>
    </source>
</reference>
<evidence type="ECO:0000259" key="2">
    <source>
        <dbReference type="Pfam" id="PF25597"/>
    </source>
</evidence>
<proteinExistence type="predicted"/>
<protein>
    <submittedName>
        <fullName evidence="3">Retrovirus-related Pol polyprotein from transposon RE1</fullName>
    </submittedName>
</protein>
<evidence type="ECO:0000313" key="4">
    <source>
        <dbReference type="Proteomes" id="UP000288805"/>
    </source>
</evidence>
<dbReference type="SUPFAM" id="SSF56672">
    <property type="entry name" value="DNA/RNA polymerases"/>
    <property type="match status" value="1"/>
</dbReference>
<dbReference type="Pfam" id="PF25597">
    <property type="entry name" value="SH3_retrovirus"/>
    <property type="match status" value="1"/>
</dbReference>
<dbReference type="InterPro" id="IPR013103">
    <property type="entry name" value="RVT_2"/>
</dbReference>
<dbReference type="AlphaFoldDB" id="A0A438CRW5"/>
<sequence>MPNKLSYRSTPCIFIGYYSNQKGFHCYDPSSQCVYISRNVIFDEVMLPAHVQSPLMDSSSSVPSTGNSLPFIHSHPSHIFPSSSPSSSISPLHTTPIIPIDHDFSIPPDTPSDINSPVSSFPSNILEPSFSAPTSSAPSYHVVTRSQIGYLRPRTYPDFHLYYLTRHPLRALHAALLKNENWTLCPRPPDKNVVPSKWVFKSKRQPDGSLERLKAWIVAVGYLQHSGIDFFETFSPVIKPSTVRMVLALAVSFNWDIQQLDVSNAFLHEFWMRKFIWLNLKVDPSLFTYHRDSNHAFLLVYVGDILVTSNVRSFIDELIFNLQLNFAMKDLGQLSYFLDRVNLISIRLYPAPCVSGTNLSKFDGDPLLDPSEYCHTVSTLQYITLTRPDIAYSMNQLCQHMQAPTTAHWTATKRVLRYLKNTLDFGLFYKPGSFTINTYYDLDLAGDPDDRRSTCGYGMLIGPNLISWSAKKQPMVSKSSTKVKYRCLTLVTAEVYWLRMLLCELKISLDSPPVIWCDNISALALTSNPIFHARSKHIEVDYHFVREKVAHRDIILEHISTSI</sequence>
<gene>
    <name evidence="3" type="primary">RE1_3279</name>
    <name evidence="3" type="ORF">CK203_110857</name>
</gene>
<evidence type="ECO:0000259" key="1">
    <source>
        <dbReference type="Pfam" id="PF07727"/>
    </source>
</evidence>
<dbReference type="EMBL" id="QGNW01002054">
    <property type="protein sequence ID" value="RVW25879.1"/>
    <property type="molecule type" value="Genomic_DNA"/>
</dbReference>
<dbReference type="CDD" id="cd09272">
    <property type="entry name" value="RNase_HI_RT_Ty1"/>
    <property type="match status" value="1"/>
</dbReference>
<dbReference type="PANTHER" id="PTHR11439">
    <property type="entry name" value="GAG-POL-RELATED RETROTRANSPOSON"/>
    <property type="match status" value="1"/>
</dbReference>
<dbReference type="PANTHER" id="PTHR11439:SF500">
    <property type="entry name" value="RNA-DIRECTED DNA POLYMERASE"/>
    <property type="match status" value="1"/>
</dbReference>
<dbReference type="Pfam" id="PF07727">
    <property type="entry name" value="RVT_2"/>
    <property type="match status" value="1"/>
</dbReference>
<evidence type="ECO:0000313" key="3">
    <source>
        <dbReference type="EMBL" id="RVW25879.1"/>
    </source>
</evidence>
<accession>A0A438CRW5</accession>
<dbReference type="Proteomes" id="UP000288805">
    <property type="component" value="Unassembled WGS sequence"/>
</dbReference>
<dbReference type="InterPro" id="IPR057670">
    <property type="entry name" value="SH3_retrovirus"/>
</dbReference>
<feature type="domain" description="Retroviral polymerase SH3-like" evidence="2">
    <location>
        <begin position="3"/>
        <end position="48"/>
    </location>
</feature>
<feature type="domain" description="Reverse transcriptase Ty1/copia-type" evidence="1">
    <location>
        <begin position="179"/>
        <end position="269"/>
    </location>
</feature>
<name>A0A438CRW5_VITVI</name>
<comment type="caution">
    <text evidence="3">The sequence shown here is derived from an EMBL/GenBank/DDBJ whole genome shotgun (WGS) entry which is preliminary data.</text>
</comment>